<evidence type="ECO:0000256" key="7">
    <source>
        <dbReference type="ARBA" id="ARBA00033210"/>
    </source>
</evidence>
<name>A0A0M2V6U8_9GAMM</name>
<evidence type="ECO:0000256" key="5">
    <source>
        <dbReference type="ARBA" id="ARBA00031248"/>
    </source>
</evidence>
<evidence type="ECO:0000256" key="8">
    <source>
        <dbReference type="ARBA" id="ARBA00049417"/>
    </source>
</evidence>
<dbReference type="InterPro" id="IPR029052">
    <property type="entry name" value="Metallo-depent_PP-like"/>
</dbReference>
<dbReference type="PATRIC" id="fig|336831.14.peg.3522"/>
<reference evidence="10 11" key="1">
    <citation type="submission" date="2015-03" db="EMBL/GenBank/DDBJ databases">
        <title>Draft genome sequences of two protease-producing strains of Arsukibacterium isolated from two cold and alkaline environments.</title>
        <authorList>
            <person name="Lylloff J.E."/>
            <person name="Skov L.B."/>
            <person name="Jepsen M."/>
            <person name="Hallin P.F."/>
            <person name="Sorensen S.J."/>
            <person name="Stougaard P."/>
            <person name="Glaring M.A."/>
        </authorList>
    </citation>
    <scope>NUCLEOTIDE SEQUENCE [LARGE SCALE GENOMIC DNA]</scope>
    <source>
        <strain evidence="10 11">GCM72</strain>
    </source>
</reference>
<evidence type="ECO:0000259" key="9">
    <source>
        <dbReference type="Pfam" id="PF00149"/>
    </source>
</evidence>
<dbReference type="PIRSF" id="PIRSF000903">
    <property type="entry name" value="B5n-ttraPtase_sm"/>
    <property type="match status" value="1"/>
</dbReference>
<accession>A0A0M2V6U8</accession>
<keyword evidence="4 10" id="KW-0378">Hydrolase</keyword>
<dbReference type="RefSeq" id="WP_046558273.1">
    <property type="nucleotide sequence ID" value="NZ_LAHO01000013.1"/>
</dbReference>
<gene>
    <name evidence="10" type="primary">apaH</name>
    <name evidence="10" type="ORF">WG68_13760</name>
</gene>
<dbReference type="Proteomes" id="UP000034228">
    <property type="component" value="Unassembled WGS sequence"/>
</dbReference>
<proteinExistence type="inferred from homology"/>
<dbReference type="SUPFAM" id="SSF56300">
    <property type="entry name" value="Metallo-dependent phosphatases"/>
    <property type="match status" value="1"/>
</dbReference>
<protein>
    <recommendedName>
        <fullName evidence="3">bis(5'-nucleosyl)-tetraphosphatase (symmetrical)</fullName>
        <ecNumber evidence="3">3.6.1.41</ecNumber>
    </recommendedName>
    <alternativeName>
        <fullName evidence="6">Ap4A hydrolase</fullName>
    </alternativeName>
    <alternativeName>
        <fullName evidence="5">Diadenosine 5',5'''-P1,P4-tetraphosphate pyrophosphohydrolase</fullName>
    </alternativeName>
    <alternativeName>
        <fullName evidence="7">Diadenosine tetraphosphatase</fullName>
    </alternativeName>
</protein>
<dbReference type="EMBL" id="LAHO01000013">
    <property type="protein sequence ID" value="KKO44888.1"/>
    <property type="molecule type" value="Genomic_DNA"/>
</dbReference>
<comment type="similarity">
    <text evidence="2">Belongs to the Ap4A hydrolase family.</text>
</comment>
<evidence type="ECO:0000256" key="2">
    <source>
        <dbReference type="ARBA" id="ARBA00005419"/>
    </source>
</evidence>
<evidence type="ECO:0000313" key="10">
    <source>
        <dbReference type="EMBL" id="KKO44888.1"/>
    </source>
</evidence>
<evidence type="ECO:0000313" key="11">
    <source>
        <dbReference type="Proteomes" id="UP000034228"/>
    </source>
</evidence>
<dbReference type="AlphaFoldDB" id="A0A0M2V6U8"/>
<evidence type="ECO:0000256" key="4">
    <source>
        <dbReference type="ARBA" id="ARBA00022801"/>
    </source>
</evidence>
<dbReference type="PANTHER" id="PTHR42850:SF11">
    <property type="entry name" value="BIS(5'-NUCLEOSYL)-TETRAPHOSPHATASE [SYMMETRICAL]"/>
    <property type="match status" value="1"/>
</dbReference>
<comment type="catalytic activity">
    <reaction evidence="8">
        <text>P(1),P(4)-bis(5'-adenosyl) tetraphosphate + H2O = 2 ADP + 2 H(+)</text>
        <dbReference type="Rhea" id="RHEA:24252"/>
        <dbReference type="ChEBI" id="CHEBI:15377"/>
        <dbReference type="ChEBI" id="CHEBI:15378"/>
        <dbReference type="ChEBI" id="CHEBI:58141"/>
        <dbReference type="ChEBI" id="CHEBI:456216"/>
        <dbReference type="EC" id="3.6.1.41"/>
    </reaction>
</comment>
<dbReference type="EC" id="3.6.1.41" evidence="3"/>
<dbReference type="GO" id="GO:0110154">
    <property type="term" value="P:RNA decapping"/>
    <property type="evidence" value="ECO:0007669"/>
    <property type="project" value="TreeGrafter"/>
</dbReference>
<dbReference type="InterPro" id="IPR004617">
    <property type="entry name" value="ApaH"/>
</dbReference>
<keyword evidence="11" id="KW-1185">Reference proteome</keyword>
<comment type="caution">
    <text evidence="10">The sequence shown here is derived from an EMBL/GenBank/DDBJ whole genome shotgun (WGS) entry which is preliminary data.</text>
</comment>
<organism evidence="10 11">
    <name type="scientific">Arsukibacterium ikkense</name>
    <dbReference type="NCBI Taxonomy" id="336831"/>
    <lineage>
        <taxon>Bacteria</taxon>
        <taxon>Pseudomonadati</taxon>
        <taxon>Pseudomonadota</taxon>
        <taxon>Gammaproteobacteria</taxon>
        <taxon>Chromatiales</taxon>
        <taxon>Chromatiaceae</taxon>
        <taxon>Arsukibacterium</taxon>
    </lineage>
</organism>
<comment type="function">
    <text evidence="1">Hydrolyzes diadenosine 5',5'''-P1,P4-tetraphosphate to yield ADP.</text>
</comment>
<dbReference type="NCBIfam" id="NF001204">
    <property type="entry name" value="PRK00166.1"/>
    <property type="match status" value="1"/>
</dbReference>
<feature type="domain" description="Calcineurin-like phosphoesterase" evidence="9">
    <location>
        <begin position="3"/>
        <end position="123"/>
    </location>
</feature>
<dbReference type="OrthoDB" id="9807890at2"/>
<dbReference type="GO" id="GO:0005737">
    <property type="term" value="C:cytoplasm"/>
    <property type="evidence" value="ECO:0007669"/>
    <property type="project" value="TreeGrafter"/>
</dbReference>
<dbReference type="GO" id="GO:0008803">
    <property type="term" value="F:bis(5'-nucleosyl)-tetraphosphatase (symmetrical) activity"/>
    <property type="evidence" value="ECO:0007669"/>
    <property type="project" value="UniProtKB-EC"/>
</dbReference>
<dbReference type="Pfam" id="PF00149">
    <property type="entry name" value="Metallophos"/>
    <property type="match status" value="1"/>
</dbReference>
<evidence type="ECO:0000256" key="3">
    <source>
        <dbReference type="ARBA" id="ARBA00012506"/>
    </source>
</evidence>
<evidence type="ECO:0000256" key="1">
    <source>
        <dbReference type="ARBA" id="ARBA00003413"/>
    </source>
</evidence>
<evidence type="ECO:0000256" key="6">
    <source>
        <dbReference type="ARBA" id="ARBA00032248"/>
    </source>
</evidence>
<sequence length="270" mass="30554">MATYVIGDLQGCMDALERLLRHINFDPQHDQLWFCGDLIARGPDSLATLNFVKTLGDQARCVLGNHDLHFLASQFGFSKIKAADKLAALQQASNLPQLVDWLLQQPLIYQSPDHRQLMVHAGLAPEWSVPEAIAAADAVSQQLKRQPEQIFAIMYGDIPSRWQDAASEQQQWRFTINACTRMRFCQPDGSLSLQEKGSPLQQNSLVPWYEFWRTKPHPELFFGHWAALNGYSPVQDIHALDTGCVWGNTLTAYCIERQQRYSVAGNKKSD</sequence>
<dbReference type="STRING" id="336831.WG68_13760"/>
<dbReference type="NCBIfam" id="TIGR00668">
    <property type="entry name" value="apaH"/>
    <property type="match status" value="1"/>
</dbReference>
<dbReference type="InterPro" id="IPR050126">
    <property type="entry name" value="Ap4A_hydrolase"/>
</dbReference>
<dbReference type="InterPro" id="IPR004843">
    <property type="entry name" value="Calcineurin-like_PHP"/>
</dbReference>
<dbReference type="PANTHER" id="PTHR42850">
    <property type="entry name" value="METALLOPHOSPHOESTERASE"/>
    <property type="match status" value="1"/>
</dbReference>
<dbReference type="GO" id="GO:0016791">
    <property type="term" value="F:phosphatase activity"/>
    <property type="evidence" value="ECO:0007669"/>
    <property type="project" value="TreeGrafter"/>
</dbReference>
<dbReference type="Gene3D" id="3.60.21.10">
    <property type="match status" value="1"/>
</dbReference>